<evidence type="ECO:0000313" key="1">
    <source>
        <dbReference type="EMBL" id="CAG5048351.1"/>
    </source>
</evidence>
<dbReference type="OrthoDB" id="10417345at2759"/>
<dbReference type="Proteomes" id="UP000691718">
    <property type="component" value="Unassembled WGS sequence"/>
</dbReference>
<name>A0A8S3XZ03_PARAO</name>
<proteinExistence type="predicted"/>
<dbReference type="EMBL" id="CAJQZP010001459">
    <property type="protein sequence ID" value="CAG5048351.1"/>
    <property type="molecule type" value="Genomic_DNA"/>
</dbReference>
<reference evidence="1" key="1">
    <citation type="submission" date="2021-04" db="EMBL/GenBank/DDBJ databases">
        <authorList>
            <person name="Tunstrom K."/>
        </authorList>
    </citation>
    <scope>NUCLEOTIDE SEQUENCE</scope>
</reference>
<sequence>MGQYGEAGPPQDQPRGMAKWLKPDLMTPVWPLKQLSAIVPALRMELCPVEFESTVVVIDTSNIDSQFFNAERKI</sequence>
<evidence type="ECO:0000313" key="2">
    <source>
        <dbReference type="Proteomes" id="UP000691718"/>
    </source>
</evidence>
<protein>
    <submittedName>
        <fullName evidence="1">(apollo) hypothetical protein</fullName>
    </submittedName>
</protein>
<dbReference type="AlphaFoldDB" id="A0A8S3XZ03"/>
<comment type="caution">
    <text evidence="1">The sequence shown here is derived from an EMBL/GenBank/DDBJ whole genome shotgun (WGS) entry which is preliminary data.</text>
</comment>
<gene>
    <name evidence="1" type="ORF">PAPOLLO_LOCUS24191</name>
</gene>
<accession>A0A8S3XZ03</accession>
<keyword evidence="2" id="KW-1185">Reference proteome</keyword>
<organism evidence="1 2">
    <name type="scientific">Parnassius apollo</name>
    <name type="common">Apollo butterfly</name>
    <name type="synonym">Papilio apollo</name>
    <dbReference type="NCBI Taxonomy" id="110799"/>
    <lineage>
        <taxon>Eukaryota</taxon>
        <taxon>Metazoa</taxon>
        <taxon>Ecdysozoa</taxon>
        <taxon>Arthropoda</taxon>
        <taxon>Hexapoda</taxon>
        <taxon>Insecta</taxon>
        <taxon>Pterygota</taxon>
        <taxon>Neoptera</taxon>
        <taxon>Endopterygota</taxon>
        <taxon>Lepidoptera</taxon>
        <taxon>Glossata</taxon>
        <taxon>Ditrysia</taxon>
        <taxon>Papilionoidea</taxon>
        <taxon>Papilionidae</taxon>
        <taxon>Parnassiinae</taxon>
        <taxon>Parnassini</taxon>
        <taxon>Parnassius</taxon>
        <taxon>Parnassius</taxon>
    </lineage>
</organism>